<dbReference type="AlphaFoldDB" id="A0AAE1H953"/>
<evidence type="ECO:0000313" key="1">
    <source>
        <dbReference type="EMBL" id="KAK3916501.1"/>
    </source>
</evidence>
<gene>
    <name evidence="1" type="ORF">KUF71_006272</name>
</gene>
<name>A0AAE1H953_9NEOP</name>
<protein>
    <submittedName>
        <fullName evidence="1">DNA gyrase subunit A</fullName>
    </submittedName>
</protein>
<organism evidence="1 2">
    <name type="scientific">Frankliniella fusca</name>
    <dbReference type="NCBI Taxonomy" id="407009"/>
    <lineage>
        <taxon>Eukaryota</taxon>
        <taxon>Metazoa</taxon>
        <taxon>Ecdysozoa</taxon>
        <taxon>Arthropoda</taxon>
        <taxon>Hexapoda</taxon>
        <taxon>Insecta</taxon>
        <taxon>Pterygota</taxon>
        <taxon>Neoptera</taxon>
        <taxon>Paraneoptera</taxon>
        <taxon>Thysanoptera</taxon>
        <taxon>Terebrantia</taxon>
        <taxon>Thripoidea</taxon>
        <taxon>Thripidae</taxon>
        <taxon>Frankliniella</taxon>
    </lineage>
</organism>
<sequence>MDGVDAVPMVPVVSVDSKVVSENTPPVWKSSTCVDEVTGSAAAFHTESVTPGHCDADRTNFGATPQILHAGDFNFQSRNSYCPNGALDREVDCTLNSFTLGLVQPSPLLDKRQCSLVPGVVPFAPGTLELELENLTEIHVVIPRGSVVALVHPVGLVDLQLYEPLDPDDVPDDVVVESATIERVPLSDQADIQLEPRLPPIGLDEALPEDLQALADRCEDLTPQQIRRVADVLWRNHDIFVKHNDDFGCCPWCTEWDDTSVSAAQQADPDIGPIYQAVRKGERPHFQQIVGYGPVTRSLWVQFNSLLIERGVLKRRFEHASGDPRFDRYQIVVPTDRATNLYPGVLRDRLSKIHVLVRENTARAAARMKAHYDKYSMITYFRPGDIVLLYNRRRRRGRTTKLYAAWQGPYKILSMLNDCIARIELVRPEDDVSRRPRKRLIVHVDRLAAIGSSLVDHNGEWLTFH</sequence>
<comment type="caution">
    <text evidence="1">The sequence shown here is derived from an EMBL/GenBank/DDBJ whole genome shotgun (WGS) entry which is preliminary data.</text>
</comment>
<evidence type="ECO:0000313" key="2">
    <source>
        <dbReference type="Proteomes" id="UP001219518"/>
    </source>
</evidence>
<accession>A0AAE1H953</accession>
<keyword evidence="2" id="KW-1185">Reference proteome</keyword>
<proteinExistence type="predicted"/>
<dbReference type="EMBL" id="JAHWGI010000537">
    <property type="protein sequence ID" value="KAK3916501.1"/>
    <property type="molecule type" value="Genomic_DNA"/>
</dbReference>
<dbReference type="Proteomes" id="UP001219518">
    <property type="component" value="Unassembled WGS sequence"/>
</dbReference>
<reference evidence="1" key="1">
    <citation type="submission" date="2021-07" db="EMBL/GenBank/DDBJ databases">
        <authorList>
            <person name="Catto M.A."/>
            <person name="Jacobson A."/>
            <person name="Kennedy G."/>
            <person name="Labadie P."/>
            <person name="Hunt B.G."/>
            <person name="Srinivasan R."/>
        </authorList>
    </citation>
    <scope>NUCLEOTIDE SEQUENCE</scope>
    <source>
        <strain evidence="1">PL_HMW_Pooled</strain>
        <tissue evidence="1">Head</tissue>
    </source>
</reference>
<reference evidence="1" key="2">
    <citation type="journal article" date="2023" name="BMC Genomics">
        <title>Pest status, molecular evolution, and epigenetic factors derived from the genome assembly of Frankliniella fusca, a thysanopteran phytovirus vector.</title>
        <authorList>
            <person name="Catto M.A."/>
            <person name="Labadie P.E."/>
            <person name="Jacobson A.L."/>
            <person name="Kennedy G.G."/>
            <person name="Srinivasan R."/>
            <person name="Hunt B.G."/>
        </authorList>
    </citation>
    <scope>NUCLEOTIDE SEQUENCE</scope>
    <source>
        <strain evidence="1">PL_HMW_Pooled</strain>
    </source>
</reference>